<keyword evidence="9" id="KW-1185">Reference proteome</keyword>
<evidence type="ECO:0000259" key="7">
    <source>
        <dbReference type="Pfam" id="PF06271"/>
    </source>
</evidence>
<evidence type="ECO:0000256" key="3">
    <source>
        <dbReference type="ARBA" id="ARBA00022692"/>
    </source>
</evidence>
<dbReference type="RefSeq" id="WP_168066498.1">
    <property type="nucleotide sequence ID" value="NZ_CP108085.1"/>
</dbReference>
<dbReference type="InterPro" id="IPR010432">
    <property type="entry name" value="RDD"/>
</dbReference>
<evidence type="ECO:0000313" key="9">
    <source>
        <dbReference type="Proteomes" id="UP001432011"/>
    </source>
</evidence>
<dbReference type="EMBL" id="CP108085">
    <property type="protein sequence ID" value="WUP73668.1"/>
    <property type="molecule type" value="Genomic_DNA"/>
</dbReference>
<evidence type="ECO:0000313" key="8">
    <source>
        <dbReference type="EMBL" id="WUP73668.1"/>
    </source>
</evidence>
<accession>A0ABZ1SML3</accession>
<evidence type="ECO:0000256" key="6">
    <source>
        <dbReference type="SAM" id="Phobius"/>
    </source>
</evidence>
<evidence type="ECO:0000256" key="2">
    <source>
        <dbReference type="ARBA" id="ARBA00022475"/>
    </source>
</evidence>
<comment type="subcellular location">
    <subcellularLocation>
        <location evidence="1">Cell membrane</location>
        <topology evidence="1">Multi-pass membrane protein</topology>
    </subcellularLocation>
</comment>
<keyword evidence="3 6" id="KW-0812">Transmembrane</keyword>
<organism evidence="8 9">
    <name type="scientific">Microbispora hainanensis</name>
    <dbReference type="NCBI Taxonomy" id="568844"/>
    <lineage>
        <taxon>Bacteria</taxon>
        <taxon>Bacillati</taxon>
        <taxon>Actinomycetota</taxon>
        <taxon>Actinomycetes</taxon>
        <taxon>Streptosporangiales</taxon>
        <taxon>Streptosporangiaceae</taxon>
        <taxon>Microbispora</taxon>
    </lineage>
</organism>
<dbReference type="Pfam" id="PF06271">
    <property type="entry name" value="RDD"/>
    <property type="match status" value="1"/>
</dbReference>
<protein>
    <submittedName>
        <fullName evidence="8">RDD family protein</fullName>
    </submittedName>
</protein>
<evidence type="ECO:0000256" key="1">
    <source>
        <dbReference type="ARBA" id="ARBA00004651"/>
    </source>
</evidence>
<keyword evidence="2" id="KW-1003">Cell membrane</keyword>
<keyword evidence="4 6" id="KW-1133">Transmembrane helix</keyword>
<keyword evidence="5 6" id="KW-0472">Membrane</keyword>
<feature type="transmembrane region" description="Helical" evidence="6">
    <location>
        <begin position="67"/>
        <end position="85"/>
    </location>
</feature>
<dbReference type="PANTHER" id="PTHR36115">
    <property type="entry name" value="PROLINE-RICH ANTIGEN HOMOLOG-RELATED"/>
    <property type="match status" value="1"/>
</dbReference>
<dbReference type="PANTHER" id="PTHR36115:SF6">
    <property type="entry name" value="PROLINE-RICH ANTIGEN HOMOLOG"/>
    <property type="match status" value="1"/>
</dbReference>
<sequence length="337" mass="36685">MRRPRLPAWLAVPAWLAAVALAAVPTWELRRVENGPFVIQGCVGRPGGDEWPLSTLRDDLSRVVETAESWAVPALAVLLGLLAYVRDTDRAIVGRRVAGLLVVIAVVEPLTPMYVEPEGCLQTVPILSAEWFRRVLDSWGPNQRCLLLAAALVFAASRTAAREEPAVGGTAWRRPVAALIDYLVVVAALRLVVEPAWSLVDPSVWFTWFDQGLLGRLGDVLEGSVRPEELLDLLILLLYVWVQHAVWGRTLGKRLLRVRVVDVRTGGRLGAGRAALRTLAFPFLAFVPDIGLVLLLAGGLAAFLDADARLLHDRLLRAAVVRHPSLTTGGPHAPDLA</sequence>
<reference evidence="8" key="1">
    <citation type="submission" date="2022-10" db="EMBL/GenBank/DDBJ databases">
        <title>The complete genomes of actinobacterial strains from the NBC collection.</title>
        <authorList>
            <person name="Joergensen T.S."/>
            <person name="Alvarez Arevalo M."/>
            <person name="Sterndorff E.B."/>
            <person name="Faurdal D."/>
            <person name="Vuksanovic O."/>
            <person name="Mourched A.-S."/>
            <person name="Charusanti P."/>
            <person name="Shaw S."/>
            <person name="Blin K."/>
            <person name="Weber T."/>
        </authorList>
    </citation>
    <scope>NUCLEOTIDE SEQUENCE</scope>
    <source>
        <strain evidence="8">NBC_00254</strain>
    </source>
</reference>
<feature type="transmembrane region" description="Helical" evidence="6">
    <location>
        <begin position="283"/>
        <end position="304"/>
    </location>
</feature>
<proteinExistence type="predicted"/>
<gene>
    <name evidence="8" type="ORF">OG913_30415</name>
</gene>
<evidence type="ECO:0000256" key="4">
    <source>
        <dbReference type="ARBA" id="ARBA00022989"/>
    </source>
</evidence>
<feature type="domain" description="RDD" evidence="7">
    <location>
        <begin position="170"/>
        <end position="316"/>
    </location>
</feature>
<name>A0ABZ1SML3_9ACTN</name>
<dbReference type="Proteomes" id="UP001432011">
    <property type="component" value="Chromosome"/>
</dbReference>
<evidence type="ECO:0000256" key="5">
    <source>
        <dbReference type="ARBA" id="ARBA00023136"/>
    </source>
</evidence>
<dbReference type="InterPro" id="IPR051791">
    <property type="entry name" value="Pra-immunoreactive"/>
</dbReference>